<keyword evidence="5" id="KW-0406">Ion transport</keyword>
<keyword evidence="4" id="KW-0915">Sodium</keyword>
<feature type="transmembrane region" description="Helical" evidence="7">
    <location>
        <begin position="66"/>
        <end position="84"/>
    </location>
</feature>
<accession>A0A8J4Y5D2</accession>
<dbReference type="GO" id="GO:0015293">
    <property type="term" value="F:symporter activity"/>
    <property type="evidence" value="ECO:0007669"/>
    <property type="project" value="TreeGrafter"/>
</dbReference>
<keyword evidence="3" id="KW-1003">Cell membrane</keyword>
<keyword evidence="7" id="KW-0472">Membrane</keyword>
<keyword evidence="7" id="KW-0812">Transmembrane</keyword>
<feature type="transmembrane region" description="Helical" evidence="7">
    <location>
        <begin position="138"/>
        <end position="164"/>
    </location>
</feature>
<dbReference type="InterPro" id="IPR051163">
    <property type="entry name" value="Sodium:Solute_Symporter_SSF"/>
</dbReference>
<evidence type="ECO:0000256" key="7">
    <source>
        <dbReference type="SAM" id="Phobius"/>
    </source>
</evidence>
<dbReference type="InterPro" id="IPR038377">
    <property type="entry name" value="Na/Glc_symporter_sf"/>
</dbReference>
<name>A0A8J4Y5D2_CHIOP</name>
<dbReference type="OrthoDB" id="6606086at2759"/>
<reference evidence="8" key="1">
    <citation type="submission" date="2020-07" db="EMBL/GenBank/DDBJ databases">
        <title>The High-quality genome of the commercially important snow crab, Chionoecetes opilio.</title>
        <authorList>
            <person name="Jeong J.-H."/>
            <person name="Ryu S."/>
        </authorList>
    </citation>
    <scope>NUCLEOTIDE SEQUENCE</scope>
    <source>
        <strain evidence="8">MADBK_172401_WGS</strain>
        <tissue evidence="8">Digestive gland</tissue>
    </source>
</reference>
<dbReference type="GO" id="GO:0005886">
    <property type="term" value="C:plasma membrane"/>
    <property type="evidence" value="ECO:0007669"/>
    <property type="project" value="UniProtKB-SubCell"/>
</dbReference>
<evidence type="ECO:0000256" key="3">
    <source>
        <dbReference type="ARBA" id="ARBA00022475"/>
    </source>
</evidence>
<keyword evidence="9" id="KW-1185">Reference proteome</keyword>
<evidence type="ECO:0000256" key="5">
    <source>
        <dbReference type="ARBA" id="ARBA00023065"/>
    </source>
</evidence>
<evidence type="ECO:0000256" key="1">
    <source>
        <dbReference type="ARBA" id="ARBA00004651"/>
    </source>
</evidence>
<organism evidence="8 9">
    <name type="scientific">Chionoecetes opilio</name>
    <name type="common">Atlantic snow crab</name>
    <name type="synonym">Cancer opilio</name>
    <dbReference type="NCBI Taxonomy" id="41210"/>
    <lineage>
        <taxon>Eukaryota</taxon>
        <taxon>Metazoa</taxon>
        <taxon>Ecdysozoa</taxon>
        <taxon>Arthropoda</taxon>
        <taxon>Crustacea</taxon>
        <taxon>Multicrustacea</taxon>
        <taxon>Malacostraca</taxon>
        <taxon>Eumalacostraca</taxon>
        <taxon>Eucarida</taxon>
        <taxon>Decapoda</taxon>
        <taxon>Pleocyemata</taxon>
        <taxon>Brachyura</taxon>
        <taxon>Eubrachyura</taxon>
        <taxon>Majoidea</taxon>
        <taxon>Majidae</taxon>
        <taxon>Chionoecetes</taxon>
    </lineage>
</organism>
<dbReference type="PANTHER" id="PTHR42985:SF40">
    <property type="entry name" value="LD47995P-RELATED"/>
    <property type="match status" value="1"/>
</dbReference>
<feature type="transmembrane region" description="Helical" evidence="7">
    <location>
        <begin position="96"/>
        <end position="118"/>
    </location>
</feature>
<dbReference type="AlphaFoldDB" id="A0A8J4Y5D2"/>
<comment type="caution">
    <text evidence="8">The sequence shown here is derived from an EMBL/GenBank/DDBJ whole genome shotgun (WGS) entry which is preliminary data.</text>
</comment>
<dbReference type="PANTHER" id="PTHR42985">
    <property type="entry name" value="SODIUM-COUPLED MONOCARBOXYLATE TRANSPORTER"/>
    <property type="match status" value="1"/>
</dbReference>
<gene>
    <name evidence="8" type="primary">slc5a8_8</name>
    <name evidence="8" type="ORF">GWK47_008282</name>
</gene>
<evidence type="ECO:0000313" key="9">
    <source>
        <dbReference type="Proteomes" id="UP000770661"/>
    </source>
</evidence>
<dbReference type="Gene3D" id="1.20.1730.10">
    <property type="entry name" value="Sodium/glucose cotransporter"/>
    <property type="match status" value="2"/>
</dbReference>
<evidence type="ECO:0000256" key="4">
    <source>
        <dbReference type="ARBA" id="ARBA00023053"/>
    </source>
</evidence>
<evidence type="ECO:0000313" key="8">
    <source>
        <dbReference type="EMBL" id="KAG0717056.1"/>
    </source>
</evidence>
<keyword evidence="7" id="KW-1133">Transmembrane helix</keyword>
<sequence>MRSGIRVGLCTSYSRSWRIEKLTWSGGTERRLAETDYLGDAVSTCCNYGHLVLYAPSIGLTTVTNLLRLCSMAIMGAIVTVLHHHRRVKAVVYTDVLQTLLMFGGVLVVVVLCCIELGGVGEVWAIAERGGRIEFFKLMWFFLPGLWCMWILFFFSDMVAYAVYSTCDPLISGKIEKADQIIPFLVTDKLGHIPGVSGLFMAACMARYSGSHTRGS</sequence>
<proteinExistence type="predicted"/>
<dbReference type="GO" id="GO:0006814">
    <property type="term" value="P:sodium ion transport"/>
    <property type="evidence" value="ECO:0007669"/>
    <property type="project" value="UniProtKB-KW"/>
</dbReference>
<protein>
    <submittedName>
        <fullName evidence="8">Sodium-coupled monocarboxylate transporter 1</fullName>
    </submittedName>
</protein>
<comment type="subcellular location">
    <subcellularLocation>
        <location evidence="1">Cell membrane</location>
        <topology evidence="1">Multi-pass membrane protein</topology>
    </subcellularLocation>
</comment>
<dbReference type="Proteomes" id="UP000770661">
    <property type="component" value="Unassembled WGS sequence"/>
</dbReference>
<evidence type="ECO:0000256" key="6">
    <source>
        <dbReference type="ARBA" id="ARBA00023201"/>
    </source>
</evidence>
<dbReference type="EMBL" id="JACEEZ010018281">
    <property type="protein sequence ID" value="KAG0717056.1"/>
    <property type="molecule type" value="Genomic_DNA"/>
</dbReference>
<evidence type="ECO:0000256" key="2">
    <source>
        <dbReference type="ARBA" id="ARBA00022448"/>
    </source>
</evidence>
<keyword evidence="6" id="KW-0739">Sodium transport</keyword>
<keyword evidence="2" id="KW-0813">Transport</keyword>